<dbReference type="InterPro" id="IPR007627">
    <property type="entry name" value="RNA_pol_sigma70_r2"/>
</dbReference>
<reference evidence="7 8" key="1">
    <citation type="journal article" date="2009" name="Stand. Genomic Sci.">
        <title>Complete genome sequence of Dyadobacter fermentans type strain (NS114).</title>
        <authorList>
            <person name="Lang E."/>
            <person name="Lapidus A."/>
            <person name="Chertkov O."/>
            <person name="Brettin T."/>
            <person name="Detter J.C."/>
            <person name="Han C."/>
            <person name="Copeland A."/>
            <person name="Glavina Del Rio T."/>
            <person name="Nolan M."/>
            <person name="Chen F."/>
            <person name="Lucas S."/>
            <person name="Tice H."/>
            <person name="Cheng J.F."/>
            <person name="Land M."/>
            <person name="Hauser L."/>
            <person name="Chang Y.J."/>
            <person name="Jeffries C.D."/>
            <person name="Kopitz M."/>
            <person name="Bruce D."/>
            <person name="Goodwin L."/>
            <person name="Pitluck S."/>
            <person name="Ovchinnikova G."/>
            <person name="Pati A."/>
            <person name="Ivanova N."/>
            <person name="Mavrommatis K."/>
            <person name="Chen A."/>
            <person name="Palaniappan K."/>
            <person name="Chain P."/>
            <person name="Bristow J."/>
            <person name="Eisen J.A."/>
            <person name="Markowitz V."/>
            <person name="Hugenholtz P."/>
            <person name="Goker M."/>
            <person name="Rohde M."/>
            <person name="Kyrpides N.C."/>
            <person name="Klenk H.P."/>
        </authorList>
    </citation>
    <scope>NUCLEOTIDE SEQUENCE [LARGE SCALE GENOMIC DNA]</scope>
    <source>
        <strain evidence="8">ATCC 700827 / DSM 18053 / CIP 107007 / KCTC 52180 / NS114</strain>
    </source>
</reference>
<proteinExistence type="inferred from homology"/>
<dbReference type="Pfam" id="PF08281">
    <property type="entry name" value="Sigma70_r4_2"/>
    <property type="match status" value="1"/>
</dbReference>
<dbReference type="HOGENOM" id="CLU_047691_4_0_10"/>
<dbReference type="Pfam" id="PF04542">
    <property type="entry name" value="Sigma70_r2"/>
    <property type="match status" value="1"/>
</dbReference>
<dbReference type="InterPro" id="IPR036388">
    <property type="entry name" value="WH-like_DNA-bd_sf"/>
</dbReference>
<evidence type="ECO:0000313" key="8">
    <source>
        <dbReference type="Proteomes" id="UP000002011"/>
    </source>
</evidence>
<keyword evidence="4" id="KW-0804">Transcription</keyword>
<dbReference type="PANTHER" id="PTHR43133">
    <property type="entry name" value="RNA POLYMERASE ECF-TYPE SIGMA FACTO"/>
    <property type="match status" value="1"/>
</dbReference>
<organism evidence="7 8">
    <name type="scientific">Dyadobacter fermentans (strain ATCC 700827 / DSM 18053 / CIP 107007 / KCTC 52180 / NS114)</name>
    <dbReference type="NCBI Taxonomy" id="471854"/>
    <lineage>
        <taxon>Bacteria</taxon>
        <taxon>Pseudomonadati</taxon>
        <taxon>Bacteroidota</taxon>
        <taxon>Cytophagia</taxon>
        <taxon>Cytophagales</taxon>
        <taxon>Spirosomataceae</taxon>
        <taxon>Dyadobacter</taxon>
    </lineage>
</organism>
<dbReference type="EMBL" id="CP001619">
    <property type="protein sequence ID" value="ACT93487.1"/>
    <property type="molecule type" value="Genomic_DNA"/>
</dbReference>
<evidence type="ECO:0000259" key="6">
    <source>
        <dbReference type="Pfam" id="PF08281"/>
    </source>
</evidence>
<dbReference type="Gene3D" id="1.10.1740.10">
    <property type="match status" value="1"/>
</dbReference>
<dbReference type="OrthoDB" id="679904at2"/>
<dbReference type="PANTHER" id="PTHR43133:SF46">
    <property type="entry name" value="RNA POLYMERASE SIGMA-70 FACTOR ECF SUBFAMILY"/>
    <property type="match status" value="1"/>
</dbReference>
<evidence type="ECO:0000256" key="3">
    <source>
        <dbReference type="ARBA" id="ARBA00023082"/>
    </source>
</evidence>
<dbReference type="AlphaFoldDB" id="C6VZK9"/>
<dbReference type="GO" id="GO:0003677">
    <property type="term" value="F:DNA binding"/>
    <property type="evidence" value="ECO:0007669"/>
    <property type="project" value="InterPro"/>
</dbReference>
<keyword evidence="2" id="KW-0805">Transcription regulation</keyword>
<feature type="domain" description="RNA polymerase sigma-70 region 2" evidence="5">
    <location>
        <begin position="26"/>
        <end position="89"/>
    </location>
</feature>
<sequence>MQEILTNDAELLQLLRLGDRAAFEEIYNRYRIRMYRAALSKVGTSENAMEIVQEIFLDLWLRRDQVVIEDLERYLFSATKYKVLDFYKKEFTRKQYAESVQVTGPGKSYDTDETIAYNELSRSIVACIEQLPEKTRVIFDLNRIQGKSADEISGVLGIPLRTVEYHITQSLKALRFSLRDYLLTLIVTLGPWW</sequence>
<protein>
    <submittedName>
        <fullName evidence="7">RNA polymerase, sigma-24 subunit, ECF subfamily</fullName>
    </submittedName>
</protein>
<dbReference type="InterPro" id="IPR013325">
    <property type="entry name" value="RNA_pol_sigma_r2"/>
</dbReference>
<dbReference type="eggNOG" id="COG1595">
    <property type="taxonomic scope" value="Bacteria"/>
</dbReference>
<dbReference type="SUPFAM" id="SSF88659">
    <property type="entry name" value="Sigma3 and sigma4 domains of RNA polymerase sigma factors"/>
    <property type="match status" value="1"/>
</dbReference>
<accession>C6VZK9</accession>
<dbReference type="KEGG" id="dfe:Dfer_2265"/>
<dbReference type="InterPro" id="IPR013324">
    <property type="entry name" value="RNA_pol_sigma_r3/r4-like"/>
</dbReference>
<evidence type="ECO:0000259" key="5">
    <source>
        <dbReference type="Pfam" id="PF04542"/>
    </source>
</evidence>
<dbReference type="STRING" id="471854.Dfer_2265"/>
<dbReference type="SUPFAM" id="SSF88946">
    <property type="entry name" value="Sigma2 domain of RNA polymerase sigma factors"/>
    <property type="match status" value="1"/>
</dbReference>
<dbReference type="Gene3D" id="1.10.10.10">
    <property type="entry name" value="Winged helix-like DNA-binding domain superfamily/Winged helix DNA-binding domain"/>
    <property type="match status" value="1"/>
</dbReference>
<dbReference type="InterPro" id="IPR014284">
    <property type="entry name" value="RNA_pol_sigma-70_dom"/>
</dbReference>
<feature type="domain" description="RNA polymerase sigma factor 70 region 4 type 2" evidence="6">
    <location>
        <begin position="122"/>
        <end position="174"/>
    </location>
</feature>
<dbReference type="Proteomes" id="UP000002011">
    <property type="component" value="Chromosome"/>
</dbReference>
<dbReference type="InterPro" id="IPR013249">
    <property type="entry name" value="RNA_pol_sigma70_r4_t2"/>
</dbReference>
<evidence type="ECO:0000256" key="1">
    <source>
        <dbReference type="ARBA" id="ARBA00010641"/>
    </source>
</evidence>
<evidence type="ECO:0000256" key="4">
    <source>
        <dbReference type="ARBA" id="ARBA00023163"/>
    </source>
</evidence>
<dbReference type="InterPro" id="IPR039425">
    <property type="entry name" value="RNA_pol_sigma-70-like"/>
</dbReference>
<keyword evidence="3" id="KW-0731">Sigma factor</keyword>
<gene>
    <name evidence="7" type="ordered locus">Dfer_2265</name>
</gene>
<dbReference type="NCBIfam" id="TIGR02937">
    <property type="entry name" value="sigma70-ECF"/>
    <property type="match status" value="1"/>
</dbReference>
<dbReference type="RefSeq" id="WP_015811739.1">
    <property type="nucleotide sequence ID" value="NC_013037.1"/>
</dbReference>
<evidence type="ECO:0000256" key="2">
    <source>
        <dbReference type="ARBA" id="ARBA00023015"/>
    </source>
</evidence>
<name>C6VZK9_DYAFD</name>
<evidence type="ECO:0000313" key="7">
    <source>
        <dbReference type="EMBL" id="ACT93487.1"/>
    </source>
</evidence>
<dbReference type="InterPro" id="IPR014327">
    <property type="entry name" value="RNA_pol_sigma70_bacteroid"/>
</dbReference>
<keyword evidence="8" id="KW-1185">Reference proteome</keyword>
<dbReference type="NCBIfam" id="TIGR02985">
    <property type="entry name" value="Sig70_bacteroi1"/>
    <property type="match status" value="1"/>
</dbReference>
<comment type="similarity">
    <text evidence="1">Belongs to the sigma-70 factor family. ECF subfamily.</text>
</comment>
<dbReference type="GO" id="GO:0016987">
    <property type="term" value="F:sigma factor activity"/>
    <property type="evidence" value="ECO:0007669"/>
    <property type="project" value="UniProtKB-KW"/>
</dbReference>
<dbReference type="GO" id="GO:0006352">
    <property type="term" value="P:DNA-templated transcription initiation"/>
    <property type="evidence" value="ECO:0007669"/>
    <property type="project" value="InterPro"/>
</dbReference>